<proteinExistence type="predicted"/>
<evidence type="ECO:0008006" key="3">
    <source>
        <dbReference type="Google" id="ProtNLM"/>
    </source>
</evidence>
<dbReference type="Proteomes" id="UP000031275">
    <property type="component" value="Unassembled WGS sequence"/>
</dbReference>
<keyword evidence="2" id="KW-1185">Reference proteome</keyword>
<organism evidence="1 2">
    <name type="scientific">Kaistella solincola</name>
    <dbReference type="NCBI Taxonomy" id="510955"/>
    <lineage>
        <taxon>Bacteria</taxon>
        <taxon>Pseudomonadati</taxon>
        <taxon>Bacteroidota</taxon>
        <taxon>Flavobacteriia</taxon>
        <taxon>Flavobacteriales</taxon>
        <taxon>Weeksellaceae</taxon>
        <taxon>Chryseobacterium group</taxon>
        <taxon>Kaistella</taxon>
    </lineage>
</organism>
<name>A0ABR4ZTL8_9FLAO</name>
<gene>
    <name evidence="1" type="ORF">OA84_01680</name>
</gene>
<accession>A0ABR4ZTL8</accession>
<protein>
    <recommendedName>
        <fullName evidence="3">DUF4369 domain-containing protein</fullName>
    </recommendedName>
</protein>
<evidence type="ECO:0000313" key="1">
    <source>
        <dbReference type="EMBL" id="KIA84275.1"/>
    </source>
</evidence>
<reference evidence="1 2" key="1">
    <citation type="submission" date="2014-10" db="EMBL/GenBank/DDBJ databases">
        <title>Kaistella solincola genome.</title>
        <authorList>
            <person name="Newman J.D."/>
        </authorList>
    </citation>
    <scope>NUCLEOTIDE SEQUENCE [LARGE SCALE GENOMIC DNA]</scope>
    <source>
        <strain evidence="1 2">DSM 22468</strain>
    </source>
</reference>
<comment type="caution">
    <text evidence="1">The sequence shown here is derived from an EMBL/GenBank/DDBJ whole genome shotgun (WGS) entry which is preliminary data.</text>
</comment>
<dbReference type="RefSeq" id="WP_039341422.1">
    <property type="nucleotide sequence ID" value="NZ_JSYK01000002.1"/>
</dbReference>
<dbReference type="EMBL" id="JSYK01000002">
    <property type="protein sequence ID" value="KIA84275.1"/>
    <property type="molecule type" value="Genomic_DNA"/>
</dbReference>
<sequence length="263" mass="30244">MKKLLLLAVFFILTQFKAQYFSGEIIIRDKSVYYLNQIYVTNLTDRKTVYTDHFGSFKIPAKPGDVIRFTSIVTDRKDVKVTEEQLQTSLNVVELKIAYYDIQEVVISKFKPTGNLRKDVNSLKNGEKALALQQMIGLPSPKGDGTSPRLPVASLQGGGLSFSVESMYDILSGERKKKERAEQYEKMNSTVINIKNYFGVPYFTNLKIPENLIENFLQFVYSSDDIYSFVAAKNYEGITLYIEKYLPIYQRRLRNSNLMEQVK</sequence>
<evidence type="ECO:0000313" key="2">
    <source>
        <dbReference type="Proteomes" id="UP000031275"/>
    </source>
</evidence>